<proteinExistence type="predicted"/>
<dbReference type="EMBL" id="CHKL01000037">
    <property type="protein sequence ID" value="COV75495.1"/>
    <property type="molecule type" value="Genomic_DNA"/>
</dbReference>
<accession>A0A655IC20</accession>
<gene>
    <name evidence="1" type="ORF">ERS007741_00585</name>
</gene>
<sequence>MQPVAGALAVKVLVTGQDGAVVDAWLPATTSRGGGQRRQREPVEAVFDPIDDRGINRVSEPLGRFDEGDVSGLIGAQPLIGEQTEVVLDDPIGDDDVTDA</sequence>
<evidence type="ECO:0000313" key="2">
    <source>
        <dbReference type="Proteomes" id="UP000048600"/>
    </source>
</evidence>
<organism evidence="1 2">
    <name type="scientific">Mycobacterium tuberculosis</name>
    <dbReference type="NCBI Taxonomy" id="1773"/>
    <lineage>
        <taxon>Bacteria</taxon>
        <taxon>Bacillati</taxon>
        <taxon>Actinomycetota</taxon>
        <taxon>Actinomycetes</taxon>
        <taxon>Mycobacteriales</taxon>
        <taxon>Mycobacteriaceae</taxon>
        <taxon>Mycobacterium</taxon>
        <taxon>Mycobacterium tuberculosis complex</taxon>
    </lineage>
</organism>
<protein>
    <submittedName>
        <fullName evidence="1">Uncharacterized protein</fullName>
    </submittedName>
</protein>
<reference evidence="1 2" key="1">
    <citation type="submission" date="2015-03" db="EMBL/GenBank/DDBJ databases">
        <authorList>
            <consortium name="Pathogen Informatics"/>
        </authorList>
    </citation>
    <scope>NUCLEOTIDE SEQUENCE [LARGE SCALE GENOMIC DNA]</scope>
    <source>
        <strain evidence="1 2">P00601463</strain>
    </source>
</reference>
<evidence type="ECO:0000313" key="1">
    <source>
        <dbReference type="EMBL" id="COV75495.1"/>
    </source>
</evidence>
<dbReference type="Proteomes" id="UP000048600">
    <property type="component" value="Unassembled WGS sequence"/>
</dbReference>
<name>A0A655IC20_MYCTX</name>
<dbReference type="AlphaFoldDB" id="A0A655IC20"/>